<accession>A0A4Y1RDW7</accession>
<dbReference type="AlphaFoldDB" id="A0A4Y1RDW7"/>
<protein>
    <submittedName>
        <fullName evidence="1">Uncharacterized protein</fullName>
    </submittedName>
</protein>
<evidence type="ECO:0000313" key="1">
    <source>
        <dbReference type="EMBL" id="BBH02156.1"/>
    </source>
</evidence>
<gene>
    <name evidence="1" type="ORF">Prudu_012643</name>
</gene>
<sequence length="166" mass="17939">MARTSPFDLHFRCRFLQKLPFFLLYPAHPFSQIEKPANSGGNDMKNQPKLTTSPATFSAIASFAVAWNRYSDHAYAAGGTLSGSSSVGLLVSGLCFQILCMILLMKDLCIMLNFVGFVQFTGETLPNFGRESRFLVSGPGIGGDVGTKTGFAPISGKFRDGSCHLV</sequence>
<name>A0A4Y1RDW7_PRUDU</name>
<organism evidence="1">
    <name type="scientific">Prunus dulcis</name>
    <name type="common">Almond</name>
    <name type="synonym">Amygdalus dulcis</name>
    <dbReference type="NCBI Taxonomy" id="3755"/>
    <lineage>
        <taxon>Eukaryota</taxon>
        <taxon>Viridiplantae</taxon>
        <taxon>Streptophyta</taxon>
        <taxon>Embryophyta</taxon>
        <taxon>Tracheophyta</taxon>
        <taxon>Spermatophyta</taxon>
        <taxon>Magnoliopsida</taxon>
        <taxon>eudicotyledons</taxon>
        <taxon>Gunneridae</taxon>
        <taxon>Pentapetalae</taxon>
        <taxon>rosids</taxon>
        <taxon>fabids</taxon>
        <taxon>Rosales</taxon>
        <taxon>Rosaceae</taxon>
        <taxon>Amygdaloideae</taxon>
        <taxon>Amygdaleae</taxon>
        <taxon>Prunus</taxon>
    </lineage>
</organism>
<reference evidence="1" key="1">
    <citation type="journal article" date="2019" name="Science">
        <title>Mutation of a bHLH transcription factor allowed almond domestication.</title>
        <authorList>
            <person name="Sanchez-Perez R."/>
            <person name="Pavan S."/>
            <person name="Mazzeo R."/>
            <person name="Moldovan C."/>
            <person name="Aiese Cigliano R."/>
            <person name="Del Cueto J."/>
            <person name="Ricciardi F."/>
            <person name="Lotti C."/>
            <person name="Ricciardi L."/>
            <person name="Dicenta F."/>
            <person name="Lopez-Marques R.L."/>
            <person name="Lindberg Moller B."/>
        </authorList>
    </citation>
    <scope>NUCLEOTIDE SEQUENCE</scope>
</reference>
<dbReference type="EMBL" id="AP019300">
    <property type="protein sequence ID" value="BBH02156.1"/>
    <property type="molecule type" value="Genomic_DNA"/>
</dbReference>
<proteinExistence type="predicted"/>